<dbReference type="EMBL" id="MBFS01002632">
    <property type="protein sequence ID" value="PVU94509.1"/>
    <property type="molecule type" value="Genomic_DNA"/>
</dbReference>
<comment type="caution">
    <text evidence="1">The sequence shown here is derived from an EMBL/GenBank/DDBJ whole genome shotgun (WGS) entry which is preliminary data.</text>
</comment>
<dbReference type="AlphaFoldDB" id="A0A2T9YQ92"/>
<keyword evidence="2" id="KW-1185">Reference proteome</keyword>
<organism evidence="1 2">
    <name type="scientific">Smittium megazygosporum</name>
    <dbReference type="NCBI Taxonomy" id="133381"/>
    <lineage>
        <taxon>Eukaryota</taxon>
        <taxon>Fungi</taxon>
        <taxon>Fungi incertae sedis</taxon>
        <taxon>Zoopagomycota</taxon>
        <taxon>Kickxellomycotina</taxon>
        <taxon>Harpellomycetes</taxon>
        <taxon>Harpellales</taxon>
        <taxon>Legeriomycetaceae</taxon>
        <taxon>Smittium</taxon>
    </lineage>
</organism>
<name>A0A2T9YQ92_9FUNG</name>
<evidence type="ECO:0000313" key="1">
    <source>
        <dbReference type="EMBL" id="PVU94509.1"/>
    </source>
</evidence>
<proteinExistence type="predicted"/>
<sequence length="160" mass="17802">MNFLIFTRDSNPKKRVHRINYSSRNSGPCSSLLLLSQSCVLNTSSFTPAVFTQTQETINPSFVAPVLCTNIKNFISDSPSSLFLFPTPTPTPSFSFLSEEPKYLSDEGSMPNKMLNLQAGKRKLIFLEDYRPDPELDAFVASSDTPTQSPNIVYSPNPLI</sequence>
<dbReference type="Proteomes" id="UP000245609">
    <property type="component" value="Unassembled WGS sequence"/>
</dbReference>
<evidence type="ECO:0000313" key="2">
    <source>
        <dbReference type="Proteomes" id="UP000245609"/>
    </source>
</evidence>
<accession>A0A2T9YQ92</accession>
<feature type="non-terminal residue" evidence="1">
    <location>
        <position position="160"/>
    </location>
</feature>
<gene>
    <name evidence="1" type="ORF">BB560_005931</name>
</gene>
<protein>
    <submittedName>
        <fullName evidence="1">Uncharacterized protein</fullName>
    </submittedName>
</protein>
<reference evidence="1 2" key="1">
    <citation type="journal article" date="2018" name="MBio">
        <title>Comparative Genomics Reveals the Core Gene Toolbox for the Fungus-Insect Symbiosis.</title>
        <authorList>
            <person name="Wang Y."/>
            <person name="Stata M."/>
            <person name="Wang W."/>
            <person name="Stajich J.E."/>
            <person name="White M.M."/>
            <person name="Moncalvo J.M."/>
        </authorList>
    </citation>
    <scope>NUCLEOTIDE SEQUENCE [LARGE SCALE GENOMIC DNA]</scope>
    <source>
        <strain evidence="1 2">SC-DP-2</strain>
    </source>
</reference>